<evidence type="ECO:0000256" key="10">
    <source>
        <dbReference type="ARBA" id="ARBA00023224"/>
    </source>
</evidence>
<evidence type="ECO:0000256" key="9">
    <source>
        <dbReference type="ARBA" id="ARBA00023180"/>
    </source>
</evidence>
<dbReference type="Ensembl" id="ENSCAFT00030016833.1">
    <property type="protein sequence ID" value="ENSCAFP00030014715.1"/>
    <property type="gene ID" value="ENSCAFG00030009086.1"/>
</dbReference>
<keyword evidence="3" id="KW-1003">Cell membrane</keyword>
<evidence type="ECO:0000313" key="20">
    <source>
        <dbReference type="Proteomes" id="UP000694429"/>
    </source>
</evidence>
<keyword evidence="5 18" id="KW-1133">Transmembrane helix</keyword>
<feature type="compositionally biased region" description="Low complexity" evidence="17">
    <location>
        <begin position="264"/>
        <end position="275"/>
    </location>
</feature>
<evidence type="ECO:0000256" key="4">
    <source>
        <dbReference type="ARBA" id="ARBA00022692"/>
    </source>
</evidence>
<feature type="compositionally biased region" description="Gly residues" evidence="17">
    <location>
        <begin position="150"/>
        <end position="176"/>
    </location>
</feature>
<feature type="transmembrane region" description="Helical" evidence="18">
    <location>
        <begin position="475"/>
        <end position="500"/>
    </location>
</feature>
<keyword evidence="6" id="KW-0297">G-protein coupled receptor</keyword>
<feature type="compositionally biased region" description="Low complexity" evidence="17">
    <location>
        <begin position="235"/>
        <end position="257"/>
    </location>
</feature>
<evidence type="ECO:0000313" key="19">
    <source>
        <dbReference type="Ensembl" id="ENSCAFP00030014715.1"/>
    </source>
</evidence>
<feature type="region of interest" description="Disordered" evidence="17">
    <location>
        <begin position="1"/>
        <end position="295"/>
    </location>
</feature>
<evidence type="ECO:0000256" key="5">
    <source>
        <dbReference type="ARBA" id="ARBA00022989"/>
    </source>
</evidence>
<protein>
    <recommendedName>
        <fullName evidence="16">G-protein coupled receptor 143</fullName>
    </recommendedName>
</protein>
<feature type="transmembrane region" description="Helical" evidence="18">
    <location>
        <begin position="428"/>
        <end position="454"/>
    </location>
</feature>
<proteinExistence type="inferred from homology"/>
<feature type="transmembrane region" description="Helical" evidence="18">
    <location>
        <begin position="520"/>
        <end position="541"/>
    </location>
</feature>
<feature type="transmembrane region" description="Helical" evidence="18">
    <location>
        <begin position="385"/>
        <end position="408"/>
    </location>
</feature>
<keyword evidence="11" id="KW-0458">Lysosome</keyword>
<keyword evidence="7 18" id="KW-0472">Membrane</keyword>
<evidence type="ECO:0000256" key="14">
    <source>
        <dbReference type="ARBA" id="ARBA00061093"/>
    </source>
</evidence>
<keyword evidence="8" id="KW-0675">Receptor</keyword>
<comment type="subcellular location">
    <subcellularLocation>
        <location evidence="2">Apical cell membrane</location>
        <topology evidence="2">Multi-pass membrane protein</topology>
    </subcellularLocation>
    <subcellularLocation>
        <location evidence="1">Lysosome membrane</location>
        <topology evidence="1">Multi-pass membrane protein</topology>
    </subcellularLocation>
    <subcellularLocation>
        <location evidence="13">Melanosome membrane</location>
        <topology evidence="13">Multi-pass membrane protein</topology>
    </subcellularLocation>
</comment>
<sequence>MTSGSPCSRPPFRVKPHGAPPLSCTSTKRPPSGARASASARRSGRARGSAPSMARGSGRGGGAAAQPPGPARPAPMHSGEPRPAEGEGGSGAPAAAAAAAAAAGHWRTCAATWEESAGGRRGGSRARAARRAGEGGPRGGRGRRAPGPGPLGGQGAGRALGCGGCPRAGGAGGGARSGTRAAAGETGARPALGAGARARGAWEGPRAGTHPAGVRGVRARGSPASELEGGRGRGPARAEPVPRAGAGARPAPRCCPEGGRGRSARPGPRAAPRGRGAAGGPDAKSGPCSGASAGRPSEARGAPAVCPGGRAAAGILFRSAVWLGFPDLVENISSVNGTDVWPAVYCVGSAMWIELLYSACFWWLFCYAVDAYLVVRRSAGQSTIVLYHIMTWGLATLLCVEGVIMLYYPSVSRCQRDLEHAIPHYVTTYLPLLLVLVANPVLFQKTVTAVASLLKGRQGIYTENERRMGATIKIRFFKIMLVFIICWLPNIINESLLFYLELQPDVSRSSLKPIRNAAKTTWFIMGILNPAQGFLLSLAFYGWTGCSLDSQCPRKEIQWESVTTSAAEQTSLSPEGSRKCPPSGKVARVGGHNSDEALSMLSEGKPCLPRQVNCGVPGHAGRPLSNQGGDMVWDRCHHTYESYGH</sequence>
<dbReference type="FunFam" id="1.20.1070.10:FF:000144">
    <property type="entry name" value="G protein-coupled receptor 143"/>
    <property type="match status" value="1"/>
</dbReference>
<feature type="region of interest" description="Disordered" evidence="17">
    <location>
        <begin position="565"/>
        <end position="587"/>
    </location>
</feature>
<feature type="compositionally biased region" description="Polar residues" evidence="17">
    <location>
        <begin position="565"/>
        <end position="574"/>
    </location>
</feature>
<evidence type="ECO:0000256" key="18">
    <source>
        <dbReference type="SAM" id="Phobius"/>
    </source>
</evidence>
<feature type="compositionally biased region" description="Low complexity" evidence="17">
    <location>
        <begin position="177"/>
        <end position="208"/>
    </location>
</feature>
<keyword evidence="10" id="KW-0807">Transducer</keyword>
<evidence type="ECO:0000256" key="11">
    <source>
        <dbReference type="ARBA" id="ARBA00023228"/>
    </source>
</evidence>
<evidence type="ECO:0000256" key="17">
    <source>
        <dbReference type="SAM" id="MobiDB-lite"/>
    </source>
</evidence>
<feature type="compositionally biased region" description="Low complexity" evidence="17">
    <location>
        <begin position="92"/>
        <end position="104"/>
    </location>
</feature>
<evidence type="ECO:0000256" key="13">
    <source>
        <dbReference type="ARBA" id="ARBA00060435"/>
    </source>
</evidence>
<keyword evidence="9" id="KW-0325">Glycoprotein</keyword>
<evidence type="ECO:0000256" key="3">
    <source>
        <dbReference type="ARBA" id="ARBA00022475"/>
    </source>
</evidence>
<feature type="compositionally biased region" description="Low complexity" evidence="17">
    <location>
        <begin position="29"/>
        <end position="56"/>
    </location>
</feature>
<dbReference type="AlphaFoldDB" id="A0A8C0MP54"/>
<feature type="transmembrane region" description="Helical" evidence="18">
    <location>
        <begin position="355"/>
        <end position="373"/>
    </location>
</feature>
<dbReference type="PRINTS" id="PR00965">
    <property type="entry name" value="OCULARALBNSM"/>
</dbReference>
<dbReference type="PANTHER" id="PTHR15177:SF2">
    <property type="entry name" value="G-PROTEIN COUPLED RECEPTOR 143"/>
    <property type="match status" value="1"/>
</dbReference>
<dbReference type="Pfam" id="PF02101">
    <property type="entry name" value="Ocular_alb"/>
    <property type="match status" value="1"/>
</dbReference>
<dbReference type="GO" id="GO:0005765">
    <property type="term" value="C:lysosomal membrane"/>
    <property type="evidence" value="ECO:0007669"/>
    <property type="project" value="UniProtKB-SubCell"/>
</dbReference>
<evidence type="ECO:0000256" key="15">
    <source>
        <dbReference type="ARBA" id="ARBA00063198"/>
    </source>
</evidence>
<dbReference type="GO" id="GO:0033162">
    <property type="term" value="C:melanosome membrane"/>
    <property type="evidence" value="ECO:0007669"/>
    <property type="project" value="UniProtKB-SubCell"/>
</dbReference>
<dbReference type="GO" id="GO:0072545">
    <property type="term" value="F:L-tyrosine binding"/>
    <property type="evidence" value="ECO:0007669"/>
    <property type="project" value="InterPro"/>
</dbReference>
<dbReference type="GO" id="GO:0016324">
    <property type="term" value="C:apical plasma membrane"/>
    <property type="evidence" value="ECO:0007669"/>
    <property type="project" value="UniProtKB-SubCell"/>
</dbReference>
<keyword evidence="4 18" id="KW-0812">Transmembrane</keyword>
<comment type="subunit">
    <text evidence="15">Interacts with heterotrimeric G(i) proteins. Interacts with ARRB1 and ARRB2. Interacts with MLANA.</text>
</comment>
<dbReference type="Proteomes" id="UP000694429">
    <property type="component" value="Chromosome X"/>
</dbReference>
<evidence type="ECO:0000256" key="2">
    <source>
        <dbReference type="ARBA" id="ARBA00004424"/>
    </source>
</evidence>
<dbReference type="SUPFAM" id="SSF81321">
    <property type="entry name" value="Family A G protein-coupled receptor-like"/>
    <property type="match status" value="1"/>
</dbReference>
<evidence type="ECO:0000256" key="16">
    <source>
        <dbReference type="ARBA" id="ARBA00070822"/>
    </source>
</evidence>
<organism evidence="19 20">
    <name type="scientific">Canis lupus familiaris</name>
    <name type="common">Dog</name>
    <name type="synonym">Canis familiaris</name>
    <dbReference type="NCBI Taxonomy" id="9615"/>
    <lineage>
        <taxon>Eukaryota</taxon>
        <taxon>Metazoa</taxon>
        <taxon>Chordata</taxon>
        <taxon>Craniata</taxon>
        <taxon>Vertebrata</taxon>
        <taxon>Euteleostomi</taxon>
        <taxon>Mammalia</taxon>
        <taxon>Eutheria</taxon>
        <taxon>Laurasiatheria</taxon>
        <taxon>Carnivora</taxon>
        <taxon>Caniformia</taxon>
        <taxon>Canidae</taxon>
        <taxon>Canis</taxon>
    </lineage>
</organism>
<accession>A0A8C0MP54</accession>
<evidence type="ECO:0000256" key="8">
    <source>
        <dbReference type="ARBA" id="ARBA00023170"/>
    </source>
</evidence>
<dbReference type="GO" id="GO:0035240">
    <property type="term" value="F:dopamine binding"/>
    <property type="evidence" value="ECO:0007669"/>
    <property type="project" value="InterPro"/>
</dbReference>
<dbReference type="PANTHER" id="PTHR15177">
    <property type="entry name" value="G-PROTEIN COUPLED RECEPTOR 143"/>
    <property type="match status" value="1"/>
</dbReference>
<dbReference type="InterPro" id="IPR001414">
    <property type="entry name" value="GPR143"/>
</dbReference>
<evidence type="ECO:0000256" key="12">
    <source>
        <dbReference type="ARBA" id="ARBA00054755"/>
    </source>
</evidence>
<gene>
    <name evidence="19" type="primary">GPR143</name>
</gene>
<evidence type="ECO:0000256" key="6">
    <source>
        <dbReference type="ARBA" id="ARBA00023040"/>
    </source>
</evidence>
<comment type="similarity">
    <text evidence="14">Belongs to the G-protein coupled receptor OA family.</text>
</comment>
<comment type="function">
    <text evidence="12">Receptor for tyrosine, L-DOPA and dopamine. After binding to L-DOPA, stimulates Ca(2+) influx into the cytoplasm, increases secretion of the neurotrophic factor SERPINF1 and relocalizes beta arrestin at the plasma membrane; this ligand-dependent signaling occurs through a G(q)-mediated pathway in melanocytic cells. Its activity is mediated by G proteins which activate the phosphoinositide signaling pathway. Also plays a role as an intracellular G protein-coupled receptor involved in melanosome biogenesis, organization and transport.</text>
</comment>
<reference evidence="19" key="1">
    <citation type="submission" date="2019-03" db="EMBL/GenBank/DDBJ databases">
        <authorList>
            <person name="Warren W.C."/>
            <person name="Johnson G.S."/>
        </authorList>
    </citation>
    <scope>NUCLEOTIDE SEQUENCE [LARGE SCALE GENOMIC DNA]</scope>
    <source>
        <strain evidence="19">Basenji</strain>
    </source>
</reference>
<name>A0A8C0MP54_CANLF</name>
<dbReference type="GO" id="GO:0004930">
    <property type="term" value="F:G protein-coupled receptor activity"/>
    <property type="evidence" value="ECO:0007669"/>
    <property type="project" value="UniProtKB-KW"/>
</dbReference>
<evidence type="ECO:0000256" key="1">
    <source>
        <dbReference type="ARBA" id="ARBA00004155"/>
    </source>
</evidence>
<dbReference type="Gene3D" id="1.20.1070.10">
    <property type="entry name" value="Rhodopsin 7-helix transmembrane proteins"/>
    <property type="match status" value="1"/>
</dbReference>
<evidence type="ECO:0000256" key="7">
    <source>
        <dbReference type="ARBA" id="ARBA00023136"/>
    </source>
</evidence>
<dbReference type="GO" id="GO:0072544">
    <property type="term" value="F:L-DOPA binding"/>
    <property type="evidence" value="ECO:0007669"/>
    <property type="project" value="InterPro"/>
</dbReference>
<reference evidence="19" key="2">
    <citation type="submission" date="2025-08" db="UniProtKB">
        <authorList>
            <consortium name="Ensembl"/>
        </authorList>
    </citation>
    <scope>IDENTIFICATION</scope>
</reference>